<keyword evidence="2" id="KW-0489">Methyltransferase</keyword>
<dbReference type="CDD" id="cd02440">
    <property type="entry name" value="AdoMet_MTases"/>
    <property type="match status" value="1"/>
</dbReference>
<evidence type="ECO:0000313" key="2">
    <source>
        <dbReference type="EMBL" id="NEH91553.1"/>
    </source>
</evidence>
<dbReference type="PANTHER" id="PTHR43591:SF24">
    <property type="entry name" value="2-METHOXY-6-POLYPRENYL-1,4-BENZOQUINOL METHYLASE, MITOCHONDRIAL"/>
    <property type="match status" value="1"/>
</dbReference>
<dbReference type="Proteomes" id="UP000468864">
    <property type="component" value="Unassembled WGS sequence"/>
</dbReference>
<evidence type="ECO:0000313" key="3">
    <source>
        <dbReference type="Proteomes" id="UP000468864"/>
    </source>
</evidence>
<dbReference type="SUPFAM" id="SSF53335">
    <property type="entry name" value="S-adenosyl-L-methionine-dependent methyltransferases"/>
    <property type="match status" value="1"/>
</dbReference>
<gene>
    <name evidence="2" type="ORF">GR206_10985</name>
</gene>
<organism evidence="2 3">
    <name type="scientific">Rhizobium laguerreae</name>
    <dbReference type="NCBI Taxonomy" id="1076926"/>
    <lineage>
        <taxon>Bacteria</taxon>
        <taxon>Pseudomonadati</taxon>
        <taxon>Pseudomonadota</taxon>
        <taxon>Alphaproteobacteria</taxon>
        <taxon>Hyphomicrobiales</taxon>
        <taxon>Rhizobiaceae</taxon>
        <taxon>Rhizobium/Agrobacterium group</taxon>
        <taxon>Rhizobium</taxon>
    </lineage>
</organism>
<reference evidence="2 3" key="1">
    <citation type="submission" date="2019-12" db="EMBL/GenBank/DDBJ databases">
        <title>Rhizobium genotypes associated with high levels of biological nitrogen fixation by grain legumes in a temperate-maritime cropping system.</title>
        <authorList>
            <person name="Maluk M."/>
            <person name="Francesc Ferrando Molina F."/>
            <person name="Lopez Del Egido L."/>
            <person name="Lafos M."/>
            <person name="Langarica-Fuentes A."/>
            <person name="Gebre Yohannes G."/>
            <person name="Young M.W."/>
            <person name="Martin P."/>
            <person name="Gantlett R."/>
            <person name="Kenicer G."/>
            <person name="Hawes C."/>
            <person name="Begg G.S."/>
            <person name="Quilliam R.S."/>
            <person name="Squire G.R."/>
            <person name="Poole P.S."/>
            <person name="Young P.W."/>
            <person name="Iannetta P.M."/>
            <person name="James E.K."/>
        </authorList>
    </citation>
    <scope>NUCLEOTIDE SEQUENCE [LARGE SCALE GENOMIC DNA]</scope>
    <source>
        <strain evidence="2 3">JHI2449</strain>
    </source>
</reference>
<protein>
    <submittedName>
        <fullName evidence="2">Methyltransferase domain-containing protein</fullName>
    </submittedName>
</protein>
<proteinExistence type="predicted"/>
<keyword evidence="2" id="KW-0808">Transferase</keyword>
<dbReference type="InterPro" id="IPR029063">
    <property type="entry name" value="SAM-dependent_MTases_sf"/>
</dbReference>
<accession>A0A6N9ZDN3</accession>
<comment type="caution">
    <text evidence="2">The sequence shown here is derived from an EMBL/GenBank/DDBJ whole genome shotgun (WGS) entry which is preliminary data.</text>
</comment>
<evidence type="ECO:0000259" key="1">
    <source>
        <dbReference type="Pfam" id="PF08241"/>
    </source>
</evidence>
<sequence>MTATKLDTWEEAVQWLRQQPDQQKLVFDAYYDDPILEAAERYWRSDEWSAIREFLPQAPGTAVDIGAGRGIASYALAKEGFEVTALEPDASDLVGAGAIRELSNEAHLSISIAEEFSEKLPFPDHAFDVVFARAVLHHTSDLSAACREFYRVLKPGGRFIAVREHVISSERDLPTFLDRHPLHKLYGGENAFLLNDYRNSIVSAGFKMDRLLTPFESEINFAPYTPEELKAEIGARIAMRLPLIAKATQVLLDIRAVWAIFSRAAANFDHRPGRLYSFVATRPL</sequence>
<dbReference type="RefSeq" id="WP_163877384.1">
    <property type="nucleotide sequence ID" value="NZ_WUEP01000007.1"/>
</dbReference>
<dbReference type="AlphaFoldDB" id="A0A6N9ZDN3"/>
<dbReference type="EMBL" id="WUEP01000007">
    <property type="protein sequence ID" value="NEH91553.1"/>
    <property type="molecule type" value="Genomic_DNA"/>
</dbReference>
<dbReference type="Pfam" id="PF08241">
    <property type="entry name" value="Methyltransf_11"/>
    <property type="match status" value="1"/>
</dbReference>
<feature type="domain" description="Methyltransferase type 11" evidence="1">
    <location>
        <begin position="63"/>
        <end position="160"/>
    </location>
</feature>
<dbReference type="PANTHER" id="PTHR43591">
    <property type="entry name" value="METHYLTRANSFERASE"/>
    <property type="match status" value="1"/>
</dbReference>
<dbReference type="InterPro" id="IPR013216">
    <property type="entry name" value="Methyltransf_11"/>
</dbReference>
<dbReference type="GO" id="GO:0008757">
    <property type="term" value="F:S-adenosylmethionine-dependent methyltransferase activity"/>
    <property type="evidence" value="ECO:0007669"/>
    <property type="project" value="InterPro"/>
</dbReference>
<dbReference type="Gene3D" id="3.40.50.150">
    <property type="entry name" value="Vaccinia Virus protein VP39"/>
    <property type="match status" value="1"/>
</dbReference>
<name>A0A6N9ZDN3_9HYPH</name>
<dbReference type="GO" id="GO:0032259">
    <property type="term" value="P:methylation"/>
    <property type="evidence" value="ECO:0007669"/>
    <property type="project" value="UniProtKB-KW"/>
</dbReference>